<feature type="transmembrane region" description="Helical" evidence="1">
    <location>
        <begin position="41"/>
        <end position="61"/>
    </location>
</feature>
<dbReference type="PANTHER" id="PTHR38684">
    <property type="entry name" value="PROTEIN AMPE"/>
    <property type="match status" value="1"/>
</dbReference>
<dbReference type="InterPro" id="IPR052966">
    <property type="entry name" value="Beta-lactamase_Reg"/>
</dbReference>
<dbReference type="GO" id="GO:0046677">
    <property type="term" value="P:response to antibiotic"/>
    <property type="evidence" value="ECO:0007669"/>
    <property type="project" value="TreeGrafter"/>
</dbReference>
<feature type="transmembrane region" description="Helical" evidence="1">
    <location>
        <begin position="191"/>
        <end position="212"/>
    </location>
</feature>
<dbReference type="OrthoDB" id="9811967at2"/>
<evidence type="ECO:0008006" key="4">
    <source>
        <dbReference type="Google" id="ProtNLM"/>
    </source>
</evidence>
<evidence type="ECO:0000256" key="1">
    <source>
        <dbReference type="SAM" id="Phobius"/>
    </source>
</evidence>
<proteinExistence type="predicted"/>
<dbReference type="RefSeq" id="WP_081126313.1">
    <property type="nucleotide sequence ID" value="NZ_DAHXOC010000032.1"/>
</dbReference>
<feature type="transmembrane region" description="Helical" evidence="1">
    <location>
        <begin position="270"/>
        <end position="287"/>
    </location>
</feature>
<feature type="transmembrane region" description="Helical" evidence="1">
    <location>
        <begin position="118"/>
        <end position="135"/>
    </location>
</feature>
<keyword evidence="1" id="KW-0472">Membrane</keyword>
<dbReference type="STRING" id="993689.GCA_002077135_00962"/>
<dbReference type="Proteomes" id="UP000307749">
    <property type="component" value="Unassembled WGS sequence"/>
</dbReference>
<dbReference type="PANTHER" id="PTHR38684:SF1">
    <property type="entry name" value="PROTEIN AMPE"/>
    <property type="match status" value="1"/>
</dbReference>
<dbReference type="AlphaFoldDB" id="A0A4S3KP00"/>
<name>A0A4S3KP00_9GAMM</name>
<organism evidence="2 3">
    <name type="scientific">Metallibacterium scheffleri</name>
    <dbReference type="NCBI Taxonomy" id="993689"/>
    <lineage>
        <taxon>Bacteria</taxon>
        <taxon>Pseudomonadati</taxon>
        <taxon>Pseudomonadota</taxon>
        <taxon>Gammaproteobacteria</taxon>
        <taxon>Lysobacterales</taxon>
        <taxon>Rhodanobacteraceae</taxon>
        <taxon>Metallibacterium</taxon>
    </lineage>
</organism>
<keyword evidence="3" id="KW-1185">Reference proteome</keyword>
<protein>
    <recommendedName>
        <fullName evidence="4">Beta-lactamase induction protein</fullName>
    </recommendedName>
</protein>
<gene>
    <name evidence="2" type="ORF">B1806_07580</name>
</gene>
<keyword evidence="1" id="KW-0812">Transmembrane</keyword>
<feature type="transmembrane region" description="Helical" evidence="1">
    <location>
        <begin position="142"/>
        <end position="159"/>
    </location>
</feature>
<evidence type="ECO:0000313" key="2">
    <source>
        <dbReference type="EMBL" id="THD10705.1"/>
    </source>
</evidence>
<comment type="caution">
    <text evidence="2">The sequence shown here is derived from an EMBL/GenBank/DDBJ whole genome shotgun (WGS) entry which is preliminary data.</text>
</comment>
<evidence type="ECO:0000313" key="3">
    <source>
        <dbReference type="Proteomes" id="UP000307749"/>
    </source>
</evidence>
<dbReference type="EMBL" id="MWQO01000023">
    <property type="protein sequence ID" value="THD10705.1"/>
    <property type="molecule type" value="Genomic_DNA"/>
</dbReference>
<accession>A0A4S3KP00</accession>
<dbReference type="GO" id="GO:0005886">
    <property type="term" value="C:plasma membrane"/>
    <property type="evidence" value="ECO:0007669"/>
    <property type="project" value="TreeGrafter"/>
</dbReference>
<keyword evidence="1" id="KW-1133">Transmembrane helix</keyword>
<sequence length="288" mass="30477">MALKLLAVLLALLLARGVPTLLHLRSFGWLKPWLRATGATRTGIVLAVLLPAALAGVVSYVLLDRWLGVLWLAFALVTLLWTLGPRELEADLEELLNAAEGEMRATALQNFGDGSDAALAWSAPSVVGAGINAALRRRYAVLFWFFILGPGGALLYRLARLAAGAAGHAAGLPAAQQDFARRMAAALEWPAALLMVLAMALVSNFDAVLGSLRAWHNEPGRSWLGLDPDFLPAIAVAGVNADVEAGDGYAVDATDVAGELEDLAHLLNRVLLVWLVLAALLVLGGWMA</sequence>
<reference evidence="2 3" key="1">
    <citation type="submission" date="2017-02" db="EMBL/GenBank/DDBJ databases">
        <title>Whole genome sequencing of Metallibacterium scheffleri DSM 24874 (T).</title>
        <authorList>
            <person name="Kumar S."/>
            <person name="Patil P."/>
            <person name="Patil P.B."/>
        </authorList>
    </citation>
    <scope>NUCLEOTIDE SEQUENCE [LARGE SCALE GENOMIC DNA]</scope>
    <source>
        <strain evidence="2 3">DSM 24874</strain>
    </source>
</reference>
<feature type="transmembrane region" description="Helical" evidence="1">
    <location>
        <begin position="66"/>
        <end position="84"/>
    </location>
</feature>